<accession>A0ABN1RIH7</accession>
<keyword evidence="2" id="KW-1185">Reference proteome</keyword>
<reference evidence="1 2" key="1">
    <citation type="journal article" date="2019" name="Int. J. Syst. Evol. Microbiol.">
        <title>The Global Catalogue of Microorganisms (GCM) 10K type strain sequencing project: providing services to taxonomists for standard genome sequencing and annotation.</title>
        <authorList>
            <consortium name="The Broad Institute Genomics Platform"/>
            <consortium name="The Broad Institute Genome Sequencing Center for Infectious Disease"/>
            <person name="Wu L."/>
            <person name="Ma J."/>
        </authorList>
    </citation>
    <scope>NUCLEOTIDE SEQUENCE [LARGE SCALE GENOMIC DNA]</scope>
    <source>
        <strain evidence="1 2">JCM 10696</strain>
    </source>
</reference>
<dbReference type="Gene3D" id="3.90.226.10">
    <property type="entry name" value="2-enoyl-CoA Hydratase, Chain A, domain 1"/>
    <property type="match status" value="1"/>
</dbReference>
<dbReference type="Proteomes" id="UP001500665">
    <property type="component" value="Unassembled WGS sequence"/>
</dbReference>
<dbReference type="EMBL" id="BAAAHH010000020">
    <property type="protein sequence ID" value="GAA0957895.1"/>
    <property type="molecule type" value="Genomic_DNA"/>
</dbReference>
<dbReference type="InterPro" id="IPR029045">
    <property type="entry name" value="ClpP/crotonase-like_dom_sf"/>
</dbReference>
<dbReference type="Pfam" id="PF00378">
    <property type="entry name" value="ECH_1"/>
    <property type="match status" value="1"/>
</dbReference>
<comment type="caution">
    <text evidence="1">The sequence shown here is derived from an EMBL/GenBank/DDBJ whole genome shotgun (WGS) entry which is preliminary data.</text>
</comment>
<dbReference type="InterPro" id="IPR001753">
    <property type="entry name" value="Enoyl-CoA_hydra/iso"/>
</dbReference>
<sequence length="261" mass="27238">MGGSAEPRLVRVTVDDGVGVLVLADPEHRNALSKRMSDDLAQAVDTALADGARALVLTAEPPVFCAGGSLDGLLNRTVPLAEMYAGMERLAAAPVPTIAAVGGPAIGAGVNLPLACDVILASPAARFDPRFLDVGIHPGGGHLWRLAGRVGAQGAAALVLCGDLLTGQEAAARGLAWRCVPEDDLESTALRLAGRAAGRSAPLVRRTKRTLLECLALTTAEEAAKLELAAQEWSVERPEFAETVRALQRRLAERRGSHVEK</sequence>
<dbReference type="CDD" id="cd06558">
    <property type="entry name" value="crotonase-like"/>
    <property type="match status" value="1"/>
</dbReference>
<organism evidence="1 2">
    <name type="scientific">Actinocorallia libanotica</name>
    <dbReference type="NCBI Taxonomy" id="46162"/>
    <lineage>
        <taxon>Bacteria</taxon>
        <taxon>Bacillati</taxon>
        <taxon>Actinomycetota</taxon>
        <taxon>Actinomycetes</taxon>
        <taxon>Streptosporangiales</taxon>
        <taxon>Thermomonosporaceae</taxon>
        <taxon>Actinocorallia</taxon>
    </lineage>
</organism>
<dbReference type="PANTHER" id="PTHR43459:SF1">
    <property type="entry name" value="EG:BACN32G11.4 PROTEIN"/>
    <property type="match status" value="1"/>
</dbReference>
<gene>
    <name evidence="1" type="ORF">GCM10009550_45790</name>
</gene>
<dbReference type="PANTHER" id="PTHR43459">
    <property type="entry name" value="ENOYL-COA HYDRATASE"/>
    <property type="match status" value="1"/>
</dbReference>
<proteinExistence type="predicted"/>
<evidence type="ECO:0000313" key="1">
    <source>
        <dbReference type="EMBL" id="GAA0957895.1"/>
    </source>
</evidence>
<dbReference type="SUPFAM" id="SSF52096">
    <property type="entry name" value="ClpP/crotonase"/>
    <property type="match status" value="1"/>
</dbReference>
<protein>
    <submittedName>
        <fullName evidence="1">Enoyl-CoA hydratase</fullName>
    </submittedName>
</protein>
<dbReference type="RefSeq" id="WP_344242957.1">
    <property type="nucleotide sequence ID" value="NZ_BAAAHH010000020.1"/>
</dbReference>
<evidence type="ECO:0000313" key="2">
    <source>
        <dbReference type="Proteomes" id="UP001500665"/>
    </source>
</evidence>
<name>A0ABN1RIH7_9ACTN</name>